<evidence type="ECO:0000256" key="1">
    <source>
        <dbReference type="ARBA" id="ARBA00004613"/>
    </source>
</evidence>
<accession>A0ABX2T489</accession>
<dbReference type="InterPro" id="IPR050557">
    <property type="entry name" value="RTX_toxin/Mannuronan_C5-epim"/>
</dbReference>
<gene>
    <name evidence="3" type="ORF">HND93_05230</name>
</gene>
<dbReference type="EMBL" id="JABFDB010000002">
    <property type="protein sequence ID" value="NYZ19106.1"/>
    <property type="molecule type" value="Genomic_DNA"/>
</dbReference>
<dbReference type="SUPFAM" id="SSF51120">
    <property type="entry name" value="beta-Roll"/>
    <property type="match status" value="2"/>
</dbReference>
<evidence type="ECO:0000313" key="3">
    <source>
        <dbReference type="EMBL" id="NYZ19106.1"/>
    </source>
</evidence>
<comment type="subcellular location">
    <subcellularLocation>
        <location evidence="1">Secreted</location>
    </subcellularLocation>
</comment>
<comment type="caution">
    <text evidence="3">The sequence shown here is derived from an EMBL/GenBank/DDBJ whole genome shotgun (WGS) entry which is preliminary data.</text>
</comment>
<dbReference type="Gene3D" id="2.150.10.10">
    <property type="entry name" value="Serralysin-like metalloprotease, C-terminal"/>
    <property type="match status" value="2"/>
</dbReference>
<reference evidence="3 4" key="1">
    <citation type="submission" date="2020-05" db="EMBL/GenBank/DDBJ databases">
        <title>Azospirillum oleiclasticum sp. nov, a nitrogen-fixing and heavy crude oil-emulsifying bacterium isolated from the crude oil of Yumen Oilfield.</title>
        <authorList>
            <person name="Wu D."/>
            <person name="Cai M."/>
            <person name="Zhang X."/>
        </authorList>
    </citation>
    <scope>NUCLEOTIDE SEQUENCE [LARGE SCALE GENOMIC DNA]</scope>
    <source>
        <strain evidence="3 4">ROY-1-1-2</strain>
    </source>
</reference>
<keyword evidence="4" id="KW-1185">Reference proteome</keyword>
<proteinExistence type="predicted"/>
<name>A0ABX2T489_9PROT</name>
<dbReference type="InterPro" id="IPR018511">
    <property type="entry name" value="Hemolysin-typ_Ca-bd_CS"/>
</dbReference>
<keyword evidence="2" id="KW-0964">Secreted</keyword>
<dbReference type="InterPro" id="IPR001343">
    <property type="entry name" value="Hemolysn_Ca-bd"/>
</dbReference>
<dbReference type="PANTHER" id="PTHR38340">
    <property type="entry name" value="S-LAYER PROTEIN"/>
    <property type="match status" value="1"/>
</dbReference>
<organism evidence="3 4">
    <name type="scientific">Azospirillum oleiclasticum</name>
    <dbReference type="NCBI Taxonomy" id="2735135"/>
    <lineage>
        <taxon>Bacteria</taxon>
        <taxon>Pseudomonadati</taxon>
        <taxon>Pseudomonadota</taxon>
        <taxon>Alphaproteobacteria</taxon>
        <taxon>Rhodospirillales</taxon>
        <taxon>Azospirillaceae</taxon>
        <taxon>Azospirillum</taxon>
    </lineage>
</organism>
<dbReference type="PANTHER" id="PTHR38340:SF1">
    <property type="entry name" value="S-LAYER PROTEIN"/>
    <property type="match status" value="1"/>
</dbReference>
<evidence type="ECO:0008006" key="5">
    <source>
        <dbReference type="Google" id="ProtNLM"/>
    </source>
</evidence>
<evidence type="ECO:0000256" key="2">
    <source>
        <dbReference type="ARBA" id="ARBA00022525"/>
    </source>
</evidence>
<protein>
    <recommendedName>
        <fullName evidence="5">Calcium-binding protein</fullName>
    </recommendedName>
</protein>
<dbReference type="PRINTS" id="PR00313">
    <property type="entry name" value="CABNDNGRPT"/>
</dbReference>
<sequence>MVYASLLLRIRGALVTTFARLHAHPTPVEPAHRGRTVSKGGSVMATTANSGGTGTQFAGASMPVTYYESRADGGYAWYVNYDLSFDGSNFMVNTRIDLTGANPGATQAVWEQGIERVWNGKAALKDGTNVFGIRFDVSFVDSADAHYQVNVHSGYGASNMLDWYLQTDWGPSYQDELAAHEYGHMIGMFDQYAGGATYGSQTQTGTIMSDLGGAVTLDSFFSIDQYAEQLTGRTFAIVTASTLPPSQPAINTVQGTAASESLTGTVGADLIIGGDGKDELSGLGGFDTLQGGNGDDTLRGQDGDDKLYGGAGNDMLYGGNGNDWLWGDAGRDTVKGNAGADTFAFARGCGSDRVVDFSFAEGDRLAVNGMGYTVTQASDGAFFSFGGGDQVLVAGLRKSDITAAYFV</sequence>
<dbReference type="Pfam" id="PF00353">
    <property type="entry name" value="HemolysinCabind"/>
    <property type="match status" value="2"/>
</dbReference>
<evidence type="ECO:0000313" key="4">
    <source>
        <dbReference type="Proteomes" id="UP000584642"/>
    </source>
</evidence>
<dbReference type="InterPro" id="IPR011049">
    <property type="entry name" value="Serralysin-like_metalloprot_C"/>
</dbReference>
<dbReference type="Proteomes" id="UP000584642">
    <property type="component" value="Unassembled WGS sequence"/>
</dbReference>
<dbReference type="PROSITE" id="PS00330">
    <property type="entry name" value="HEMOLYSIN_CALCIUM"/>
    <property type="match status" value="1"/>
</dbReference>